<dbReference type="EMBL" id="MU825873">
    <property type="protein sequence ID" value="KAJ7387750.1"/>
    <property type="molecule type" value="Genomic_DNA"/>
</dbReference>
<evidence type="ECO:0000313" key="2">
    <source>
        <dbReference type="Proteomes" id="UP001163046"/>
    </source>
</evidence>
<proteinExistence type="predicted"/>
<comment type="caution">
    <text evidence="1">The sequence shown here is derived from an EMBL/GenBank/DDBJ whole genome shotgun (WGS) entry which is preliminary data.</text>
</comment>
<gene>
    <name evidence="1" type="ORF">OS493_001093</name>
</gene>
<name>A0A9X0D5M0_9CNID</name>
<organism evidence="1 2">
    <name type="scientific">Desmophyllum pertusum</name>
    <dbReference type="NCBI Taxonomy" id="174260"/>
    <lineage>
        <taxon>Eukaryota</taxon>
        <taxon>Metazoa</taxon>
        <taxon>Cnidaria</taxon>
        <taxon>Anthozoa</taxon>
        <taxon>Hexacorallia</taxon>
        <taxon>Scleractinia</taxon>
        <taxon>Caryophylliina</taxon>
        <taxon>Caryophylliidae</taxon>
        <taxon>Desmophyllum</taxon>
    </lineage>
</organism>
<reference evidence="1" key="1">
    <citation type="submission" date="2023-01" db="EMBL/GenBank/DDBJ databases">
        <title>Genome assembly of the deep-sea coral Lophelia pertusa.</title>
        <authorList>
            <person name="Herrera S."/>
            <person name="Cordes E."/>
        </authorList>
    </citation>
    <scope>NUCLEOTIDE SEQUENCE</scope>
    <source>
        <strain evidence="1">USNM1676648</strain>
        <tissue evidence="1">Polyp</tissue>
    </source>
</reference>
<protein>
    <submittedName>
        <fullName evidence="1">Uncharacterized protein</fullName>
    </submittedName>
</protein>
<sequence length="62" mass="7068">MSDYIRQLQAKIPQEHAKAQQALRAGNKSEAQLCLTRRKLMGKRGKILNITKCEVMSVKREA</sequence>
<keyword evidence="2" id="KW-1185">Reference proteome</keyword>
<evidence type="ECO:0000313" key="1">
    <source>
        <dbReference type="EMBL" id="KAJ7387750.1"/>
    </source>
</evidence>
<dbReference type="AlphaFoldDB" id="A0A9X0D5M0"/>
<dbReference type="Proteomes" id="UP001163046">
    <property type="component" value="Unassembled WGS sequence"/>
</dbReference>
<accession>A0A9X0D5M0</accession>